<dbReference type="EC" id="7.1.1.-" evidence="7"/>
<dbReference type="OrthoDB" id="9791970at2"/>
<dbReference type="InterPro" id="IPR000440">
    <property type="entry name" value="NADH_UbQ/plastoQ_OxRdtase_su3"/>
</dbReference>
<dbReference type="PANTHER" id="PTHR11058">
    <property type="entry name" value="NADH-UBIQUINONE OXIDOREDUCTASE CHAIN 3"/>
    <property type="match status" value="1"/>
</dbReference>
<evidence type="ECO:0000256" key="6">
    <source>
        <dbReference type="ARBA" id="ARBA00023136"/>
    </source>
</evidence>
<dbReference type="GO" id="GO:0030964">
    <property type="term" value="C:NADH dehydrogenase complex"/>
    <property type="evidence" value="ECO:0007669"/>
    <property type="project" value="TreeGrafter"/>
</dbReference>
<dbReference type="PANTHER" id="PTHR11058:SF9">
    <property type="entry name" value="NADH-UBIQUINONE OXIDOREDUCTASE CHAIN 3"/>
    <property type="match status" value="1"/>
</dbReference>
<keyword evidence="7 8" id="KW-0520">NAD</keyword>
<accession>A0A4R2RWV0</accession>
<keyword evidence="7" id="KW-1278">Translocase</keyword>
<dbReference type="Pfam" id="PF00507">
    <property type="entry name" value="Oxidored_q4"/>
    <property type="match status" value="1"/>
</dbReference>
<protein>
    <recommendedName>
        <fullName evidence="7">NADH-quinone oxidoreductase subunit A</fullName>
        <ecNumber evidence="7">7.1.1.-</ecNumber>
    </recommendedName>
    <alternativeName>
        <fullName evidence="7">NADH dehydrogenase I subunit A</fullName>
    </alternativeName>
    <alternativeName>
        <fullName evidence="7">NDH-1 subunit A</fullName>
    </alternativeName>
    <alternativeName>
        <fullName evidence="7">NUO1</fullName>
    </alternativeName>
</protein>
<comment type="similarity">
    <text evidence="2 7 8">Belongs to the complex I subunit 3 family.</text>
</comment>
<evidence type="ECO:0000313" key="10">
    <source>
        <dbReference type="Proteomes" id="UP000294813"/>
    </source>
</evidence>
<dbReference type="GO" id="GO:0008137">
    <property type="term" value="F:NADH dehydrogenase (ubiquinone) activity"/>
    <property type="evidence" value="ECO:0007669"/>
    <property type="project" value="InterPro"/>
</dbReference>
<keyword evidence="7" id="KW-1003">Cell membrane</keyword>
<keyword evidence="7 8" id="KW-0874">Quinone</keyword>
<comment type="caution">
    <text evidence="9">The sequence shown here is derived from an EMBL/GenBank/DDBJ whole genome shotgun (WGS) entry which is preliminary data.</text>
</comment>
<evidence type="ECO:0000256" key="4">
    <source>
        <dbReference type="ARBA" id="ARBA00022692"/>
    </source>
</evidence>
<comment type="function">
    <text evidence="7">NDH-1 shuttles electrons from NADH, via FMN and iron-sulfur (Fe-S) centers, to quinones in the respiratory chain. The immediate electron acceptor for the enzyme in this species is believed to be a menaquinone. Couples the redox reaction to proton translocation (for every two electrons transferred, four hydrogen ions are translocated across the cytoplasmic membrane), and thus conserves the redox energy in a proton gradient.</text>
</comment>
<dbReference type="GO" id="GO:0050136">
    <property type="term" value="F:NADH dehydrogenase (quinone) (non-electrogenic) activity"/>
    <property type="evidence" value="ECO:0007669"/>
    <property type="project" value="UniProtKB-UniRule"/>
</dbReference>
<proteinExistence type="inferred from homology"/>
<evidence type="ECO:0000256" key="8">
    <source>
        <dbReference type="RuleBase" id="RU003639"/>
    </source>
</evidence>
<dbReference type="InterPro" id="IPR023043">
    <property type="entry name" value="NAD(P)H_OxRDtase_bac/plastid"/>
</dbReference>
<dbReference type="AlphaFoldDB" id="A0A4R2RWV0"/>
<evidence type="ECO:0000256" key="3">
    <source>
        <dbReference type="ARBA" id="ARBA00022448"/>
    </source>
</evidence>
<comment type="catalytic activity">
    <reaction evidence="7 8">
        <text>a quinone + NADH + 5 H(+)(in) = a quinol + NAD(+) + 4 H(+)(out)</text>
        <dbReference type="Rhea" id="RHEA:57888"/>
        <dbReference type="ChEBI" id="CHEBI:15378"/>
        <dbReference type="ChEBI" id="CHEBI:24646"/>
        <dbReference type="ChEBI" id="CHEBI:57540"/>
        <dbReference type="ChEBI" id="CHEBI:57945"/>
        <dbReference type="ChEBI" id="CHEBI:132124"/>
    </reaction>
</comment>
<evidence type="ECO:0000256" key="7">
    <source>
        <dbReference type="HAMAP-Rule" id="MF_01394"/>
    </source>
</evidence>
<dbReference type="Gene3D" id="1.20.58.1610">
    <property type="entry name" value="NADH:ubiquinone/plastoquinone oxidoreductase, chain 3"/>
    <property type="match status" value="1"/>
</dbReference>
<name>A0A4R2RWV0_9FIRM</name>
<feature type="transmembrane region" description="Helical" evidence="7">
    <location>
        <begin position="87"/>
        <end position="110"/>
    </location>
</feature>
<evidence type="ECO:0000256" key="1">
    <source>
        <dbReference type="ARBA" id="ARBA00004141"/>
    </source>
</evidence>
<dbReference type="GO" id="GO:0005886">
    <property type="term" value="C:plasma membrane"/>
    <property type="evidence" value="ECO:0007669"/>
    <property type="project" value="UniProtKB-SubCell"/>
</dbReference>
<comment type="subcellular location">
    <subcellularLocation>
        <location evidence="7 8">Cell membrane</location>
        <topology evidence="7 8">Multi-pass membrane protein</topology>
    </subcellularLocation>
    <subcellularLocation>
        <location evidence="1">Membrane</location>
        <topology evidence="1">Multi-pass membrane protein</topology>
    </subcellularLocation>
</comment>
<feature type="transmembrane region" description="Helical" evidence="7">
    <location>
        <begin position="6"/>
        <end position="30"/>
    </location>
</feature>
<evidence type="ECO:0000313" key="9">
    <source>
        <dbReference type="EMBL" id="TCP64461.1"/>
    </source>
</evidence>
<keyword evidence="4 7" id="KW-0812">Transmembrane</keyword>
<keyword evidence="10" id="KW-1185">Reference proteome</keyword>
<organism evidence="9 10">
    <name type="scientific">Heliophilum fasciatum</name>
    <dbReference type="NCBI Taxonomy" id="35700"/>
    <lineage>
        <taxon>Bacteria</taxon>
        <taxon>Bacillati</taxon>
        <taxon>Bacillota</taxon>
        <taxon>Clostridia</taxon>
        <taxon>Eubacteriales</taxon>
        <taxon>Heliobacteriaceae</taxon>
        <taxon>Heliophilum</taxon>
    </lineage>
</organism>
<keyword evidence="3 7" id="KW-0813">Transport</keyword>
<feature type="transmembrane region" description="Helical" evidence="7">
    <location>
        <begin position="60"/>
        <end position="81"/>
    </location>
</feature>
<keyword evidence="6 7" id="KW-0472">Membrane</keyword>
<comment type="subunit">
    <text evidence="7">NDH-1 is composed of 14 different subunits. Subunits NuoA, H, J, K, L, M, N constitute the membrane sector of the complex.</text>
</comment>
<dbReference type="EMBL" id="SLXT01000009">
    <property type="protein sequence ID" value="TCP64461.1"/>
    <property type="molecule type" value="Genomic_DNA"/>
</dbReference>
<reference evidence="9 10" key="1">
    <citation type="submission" date="2019-03" db="EMBL/GenBank/DDBJ databases">
        <title>Genomic Encyclopedia of Type Strains, Phase IV (KMG-IV): sequencing the most valuable type-strain genomes for metagenomic binning, comparative biology and taxonomic classification.</title>
        <authorList>
            <person name="Goeker M."/>
        </authorList>
    </citation>
    <scope>NUCLEOTIDE SEQUENCE [LARGE SCALE GENOMIC DNA]</scope>
    <source>
        <strain evidence="9 10">DSM 11170</strain>
    </source>
</reference>
<dbReference type="GO" id="GO:0048038">
    <property type="term" value="F:quinone binding"/>
    <property type="evidence" value="ECO:0007669"/>
    <property type="project" value="UniProtKB-KW"/>
</dbReference>
<gene>
    <name evidence="7" type="primary">nuoA</name>
    <name evidence="9" type="ORF">EDD73_1092</name>
</gene>
<dbReference type="Proteomes" id="UP000294813">
    <property type="component" value="Unassembled WGS sequence"/>
</dbReference>
<dbReference type="InterPro" id="IPR038430">
    <property type="entry name" value="NDAH_ubi_oxred_su3_sf"/>
</dbReference>
<sequence>MLKEYLAISMFFIVALLIPVAVIFISRLVAPKKTTPEKEEVYECGVDTVGDTWIRFKTSYFLYALVFVVFDVETVFLYPWAVQFQQLGTFAFVEMFIFIAILVVGFWYAWKEGALEWK</sequence>
<keyword evidence="5 7" id="KW-1133">Transmembrane helix</keyword>
<dbReference type="HAMAP" id="MF_01394">
    <property type="entry name" value="NDH1_NuoA"/>
    <property type="match status" value="1"/>
</dbReference>
<evidence type="ECO:0000256" key="2">
    <source>
        <dbReference type="ARBA" id="ARBA00008472"/>
    </source>
</evidence>
<evidence type="ECO:0000256" key="5">
    <source>
        <dbReference type="ARBA" id="ARBA00022989"/>
    </source>
</evidence>